<proteinExistence type="predicted"/>
<keyword evidence="1" id="KW-0472">Membrane</keyword>
<dbReference type="AlphaFoldDB" id="A0A3A1USM2"/>
<name>A0A3A1USM2_9BACL</name>
<reference evidence="2 3" key="1">
    <citation type="submission" date="2018-09" db="EMBL/GenBank/DDBJ databases">
        <title>Paenibacillus aracenensis nov. sp. isolated from a cave in southern Spain.</title>
        <authorList>
            <person name="Jurado V."/>
            <person name="Gutierrez-Patricio S."/>
            <person name="Gonzalez-Pimentel J.L."/>
            <person name="Miller A.Z."/>
            <person name="Laiz L."/>
            <person name="Saiz-Jimenez C."/>
        </authorList>
    </citation>
    <scope>NUCLEOTIDE SEQUENCE [LARGE SCALE GENOMIC DNA]</scope>
    <source>
        <strain evidence="2 3">DSM 22867</strain>
    </source>
</reference>
<organism evidence="2 3">
    <name type="scientific">Paenibacillus nanensis</name>
    <dbReference type="NCBI Taxonomy" id="393251"/>
    <lineage>
        <taxon>Bacteria</taxon>
        <taxon>Bacillati</taxon>
        <taxon>Bacillota</taxon>
        <taxon>Bacilli</taxon>
        <taxon>Bacillales</taxon>
        <taxon>Paenibacillaceae</taxon>
        <taxon>Paenibacillus</taxon>
    </lineage>
</organism>
<sequence length="89" mass="9904">MYSTKTITASYFLITAGVLMLVIWLFLLLPGGGGFLKIQILRLLLPFIGILSTVIGWLVLQTVKEALEEVSLLRVELSQLSKRLDKLEG</sequence>
<feature type="transmembrane region" description="Helical" evidence="1">
    <location>
        <begin position="6"/>
        <end position="28"/>
    </location>
</feature>
<dbReference type="RefSeq" id="WP_119600968.1">
    <property type="nucleotide sequence ID" value="NZ_QXQA01000011.1"/>
</dbReference>
<dbReference type="Proteomes" id="UP000266482">
    <property type="component" value="Unassembled WGS sequence"/>
</dbReference>
<evidence type="ECO:0000313" key="3">
    <source>
        <dbReference type="Proteomes" id="UP000266482"/>
    </source>
</evidence>
<feature type="transmembrane region" description="Helical" evidence="1">
    <location>
        <begin position="40"/>
        <end position="60"/>
    </location>
</feature>
<keyword evidence="3" id="KW-1185">Reference proteome</keyword>
<accession>A0A3A1USM2</accession>
<evidence type="ECO:0000313" key="2">
    <source>
        <dbReference type="EMBL" id="RIX51235.1"/>
    </source>
</evidence>
<comment type="caution">
    <text evidence="2">The sequence shown here is derived from an EMBL/GenBank/DDBJ whole genome shotgun (WGS) entry which is preliminary data.</text>
</comment>
<gene>
    <name evidence="2" type="ORF">D3P08_17345</name>
</gene>
<keyword evidence="1" id="KW-0812">Transmembrane</keyword>
<dbReference type="EMBL" id="QXQA01000011">
    <property type="protein sequence ID" value="RIX51235.1"/>
    <property type="molecule type" value="Genomic_DNA"/>
</dbReference>
<keyword evidence="1" id="KW-1133">Transmembrane helix</keyword>
<evidence type="ECO:0000256" key="1">
    <source>
        <dbReference type="SAM" id="Phobius"/>
    </source>
</evidence>
<protein>
    <submittedName>
        <fullName evidence="2">Uncharacterized protein</fullName>
    </submittedName>
</protein>